<dbReference type="PROSITE" id="PS00636">
    <property type="entry name" value="DNAJ_1"/>
    <property type="match status" value="1"/>
</dbReference>
<dbReference type="InterPro" id="IPR036869">
    <property type="entry name" value="J_dom_sf"/>
</dbReference>
<dbReference type="RefSeq" id="WP_183363976.1">
    <property type="nucleotide sequence ID" value="NZ_CP076132.1"/>
</dbReference>
<dbReference type="InterPro" id="IPR051938">
    <property type="entry name" value="Apopto_cytoskel_mod"/>
</dbReference>
<dbReference type="CDD" id="cd06257">
    <property type="entry name" value="DnaJ"/>
    <property type="match status" value="1"/>
</dbReference>
<feature type="domain" description="J" evidence="3">
    <location>
        <begin position="3"/>
        <end position="68"/>
    </location>
</feature>
<dbReference type="Gene3D" id="1.25.40.10">
    <property type="entry name" value="Tetratricopeptide repeat domain"/>
    <property type="match status" value="2"/>
</dbReference>
<proteinExistence type="predicted"/>
<dbReference type="Pfam" id="PF00226">
    <property type="entry name" value="DnaJ"/>
    <property type="match status" value="1"/>
</dbReference>
<keyword evidence="2" id="KW-1133">Transmembrane helix</keyword>
<dbReference type="InterPro" id="IPR011990">
    <property type="entry name" value="TPR-like_helical_dom_sf"/>
</dbReference>
<evidence type="ECO:0000313" key="5">
    <source>
        <dbReference type="Proteomes" id="UP000678679"/>
    </source>
</evidence>
<organism evidence="4 5">
    <name type="scientific">Flammeovirga yaeyamensis</name>
    <dbReference type="NCBI Taxonomy" id="367791"/>
    <lineage>
        <taxon>Bacteria</taxon>
        <taxon>Pseudomonadati</taxon>
        <taxon>Bacteroidota</taxon>
        <taxon>Cytophagia</taxon>
        <taxon>Cytophagales</taxon>
        <taxon>Flammeovirgaceae</taxon>
        <taxon>Flammeovirga</taxon>
    </lineage>
</organism>
<dbReference type="Gene3D" id="1.10.287.110">
    <property type="entry name" value="DnaJ domain"/>
    <property type="match status" value="1"/>
</dbReference>
<evidence type="ECO:0000256" key="2">
    <source>
        <dbReference type="SAM" id="Phobius"/>
    </source>
</evidence>
<keyword evidence="1" id="KW-0143">Chaperone</keyword>
<reference evidence="4 5" key="1">
    <citation type="submission" date="2021-05" db="EMBL/GenBank/DDBJ databases">
        <title>Comparative genomic studies on the polysaccharide-degrading batcterial strains of the Flammeovirga genus.</title>
        <authorList>
            <person name="Zewei F."/>
            <person name="Zheng Z."/>
            <person name="Yu L."/>
            <person name="Ruyue G."/>
            <person name="Yanhong M."/>
            <person name="Yuanyuan C."/>
            <person name="Jingyan G."/>
            <person name="Wenjun H."/>
        </authorList>
    </citation>
    <scope>NUCLEOTIDE SEQUENCE [LARGE SCALE GENOMIC DNA]</scope>
    <source>
        <strain evidence="4 5">NBRC:100898</strain>
    </source>
</reference>
<dbReference type="PANTHER" id="PTHR44145:SF3">
    <property type="entry name" value="DNAJ HOMOLOG SUBFAMILY A MEMBER 3, MITOCHONDRIAL"/>
    <property type="match status" value="1"/>
</dbReference>
<accession>A0AAX1N3X9</accession>
<protein>
    <submittedName>
        <fullName evidence="4">DnaJ domain-containing protein</fullName>
    </submittedName>
</protein>
<dbReference type="AlphaFoldDB" id="A0AAX1N3X9"/>
<dbReference type="InterPro" id="IPR019734">
    <property type="entry name" value="TPR_rpt"/>
</dbReference>
<keyword evidence="5" id="KW-1185">Reference proteome</keyword>
<dbReference type="InterPro" id="IPR018253">
    <property type="entry name" value="DnaJ_domain_CS"/>
</dbReference>
<dbReference type="SMART" id="SM00028">
    <property type="entry name" value="TPR"/>
    <property type="match status" value="2"/>
</dbReference>
<name>A0AAX1N3X9_9BACT</name>
<dbReference type="KEGG" id="fya:KMW28_13965"/>
<evidence type="ECO:0000313" key="4">
    <source>
        <dbReference type="EMBL" id="QWG00757.1"/>
    </source>
</evidence>
<gene>
    <name evidence="4" type="ORF">KMW28_13965</name>
</gene>
<evidence type="ECO:0000256" key="1">
    <source>
        <dbReference type="ARBA" id="ARBA00023186"/>
    </source>
</evidence>
<dbReference type="Proteomes" id="UP000678679">
    <property type="component" value="Chromosome 1"/>
</dbReference>
<keyword evidence="2" id="KW-0472">Membrane</keyword>
<dbReference type="SUPFAM" id="SSF48452">
    <property type="entry name" value="TPR-like"/>
    <property type="match status" value="1"/>
</dbReference>
<dbReference type="EMBL" id="CP076132">
    <property type="protein sequence ID" value="QWG00757.1"/>
    <property type="molecule type" value="Genomic_DNA"/>
</dbReference>
<dbReference type="SUPFAM" id="SSF46565">
    <property type="entry name" value="Chaperone J-domain"/>
    <property type="match status" value="1"/>
</dbReference>
<sequence>MSSYYEILGISRSSSKKEIKAAYKKLAKKYHPDTNKTDSNSSEKFKEIAFAYEYLMNDYQRQMYDQWLKYQEDLKSTTTNYESEDIKWEDKSKFYENFKSNREIQKEDDKRIFKWGSIAVVFMVIGLNVLFYGGKYYQEKVYKEELNNEIKAIENVLKYTEEGHYGKALIEAKQMEKTLHILTHQRDVLYDSLLKEVDIASLYFFQERSFDEVVSLLSEVEEEVGMSMPNELYWRLAVAQFNTKRYHQSTYTFRQMILKNRYDFKAHMGLAEVYSTGLNQPEKAIDVLSGAANLTNDYYVETYGKAYAVVLNETDVPEEHFTIYLLRARLLKTLGRHEEVIRDCKWGARVRPKDHRCFYLLGESFLAIGKYGEACAAFKKASDLGHLPSSNRFNQICMQ</sequence>
<dbReference type="PRINTS" id="PR00625">
    <property type="entry name" value="JDOMAIN"/>
</dbReference>
<dbReference type="PROSITE" id="PS50076">
    <property type="entry name" value="DNAJ_2"/>
    <property type="match status" value="1"/>
</dbReference>
<keyword evidence="2" id="KW-0812">Transmembrane</keyword>
<evidence type="ECO:0000259" key="3">
    <source>
        <dbReference type="PROSITE" id="PS50076"/>
    </source>
</evidence>
<feature type="transmembrane region" description="Helical" evidence="2">
    <location>
        <begin position="112"/>
        <end position="133"/>
    </location>
</feature>
<dbReference type="PANTHER" id="PTHR44145">
    <property type="entry name" value="DNAJ HOMOLOG SUBFAMILY A MEMBER 3, MITOCHONDRIAL"/>
    <property type="match status" value="1"/>
</dbReference>
<dbReference type="SMART" id="SM00271">
    <property type="entry name" value="DnaJ"/>
    <property type="match status" value="1"/>
</dbReference>
<dbReference type="InterPro" id="IPR001623">
    <property type="entry name" value="DnaJ_domain"/>
</dbReference>